<protein>
    <recommendedName>
        <fullName evidence="4">Outer membrane protein beta-barrel family protein</fullName>
    </recommendedName>
</protein>
<sequence>MKSIFTCCLLLVLAQVTVYAAMLSDRTPPPPHRDTSQKPLAEPGNIVYSKLTSIPEAIRTVRFNLLEIPKGSYDQVVQQSKVHDQKTSITFAQYQQLLDSVTRKKQKDSSSITISLEIAQDKGKLMPPLTLVIFNTAKKSADSIKLIMPDGSVVPAAPGETTPAGHDAGVADKAATTLNKRENVLTDLKALDINTLTAPKIFINDNMFLSSGNWGFSEKEECVPNKKKRRLPGEYILLYDMKKGDYYTLKKKIRKWEEGDPGDAKDCPYVEYYKWKRSILFTPSIGSQFKVQLMNINAEDNWHISASYKDNFLEDEAAFRSTFQAFNTRANSTGAATGTGEKTNEVALESKKEDKTAANLLALRNDLLYYSKRFYVNLATAEKHAENMKEIDQKIVQTFGTNLSSLLSAYLIEMDTDDPLNTLMKKIRDAYNNVNGLESQSFTAFKLKNMDYLELTFKDDAGNTKKEEEIRLSGGLKIDFSTGIALTGLKDFTYILKDTVVSYRTDTATGTLPRDTTGKIIRRENDGKSSVNFGIYMHVYPRLSSNYNVSLTVGISTNTNLDINFVTGGSLLFGSRRRLVLTGGVIWGKVERLSNSVEEGYHESPGANGALRPAFIPQGTSVVPVVKQWKHSWFFGVSWNFTN</sequence>
<gene>
    <name evidence="2" type="ORF">KE626_10160</name>
</gene>
<dbReference type="EMBL" id="JAGTXB010000004">
    <property type="protein sequence ID" value="MBS0027671.1"/>
    <property type="molecule type" value="Genomic_DNA"/>
</dbReference>
<evidence type="ECO:0000313" key="3">
    <source>
        <dbReference type="Proteomes" id="UP000676386"/>
    </source>
</evidence>
<dbReference type="RefSeq" id="WP_211972776.1">
    <property type="nucleotide sequence ID" value="NZ_CBFHAM010000019.1"/>
</dbReference>
<comment type="caution">
    <text evidence="2">The sequence shown here is derived from an EMBL/GenBank/DDBJ whole genome shotgun (WGS) entry which is preliminary data.</text>
</comment>
<evidence type="ECO:0000313" key="2">
    <source>
        <dbReference type="EMBL" id="MBS0027671.1"/>
    </source>
</evidence>
<keyword evidence="1" id="KW-0732">Signal</keyword>
<reference evidence="2 3" key="1">
    <citation type="submission" date="2021-04" db="EMBL/GenBank/DDBJ databases">
        <title>Chitinophaga sp. nov., isolated from the rhizosphere soil.</title>
        <authorList>
            <person name="He S."/>
        </authorList>
    </citation>
    <scope>NUCLEOTIDE SEQUENCE [LARGE SCALE GENOMIC DNA]</scope>
    <source>
        <strain evidence="2 3">2R12</strain>
    </source>
</reference>
<organism evidence="2 3">
    <name type="scientific">Chitinophaga hostae</name>
    <dbReference type="NCBI Taxonomy" id="2831022"/>
    <lineage>
        <taxon>Bacteria</taxon>
        <taxon>Pseudomonadati</taxon>
        <taxon>Bacteroidota</taxon>
        <taxon>Chitinophagia</taxon>
        <taxon>Chitinophagales</taxon>
        <taxon>Chitinophagaceae</taxon>
        <taxon>Chitinophaga</taxon>
    </lineage>
</organism>
<feature type="chain" id="PRO_5046937277" description="Outer membrane protein beta-barrel family protein" evidence="1">
    <location>
        <begin position="21"/>
        <end position="643"/>
    </location>
</feature>
<keyword evidence="3" id="KW-1185">Reference proteome</keyword>
<name>A0ABS5IXK2_9BACT</name>
<evidence type="ECO:0008006" key="4">
    <source>
        <dbReference type="Google" id="ProtNLM"/>
    </source>
</evidence>
<accession>A0ABS5IXK2</accession>
<feature type="signal peptide" evidence="1">
    <location>
        <begin position="1"/>
        <end position="20"/>
    </location>
</feature>
<dbReference type="Proteomes" id="UP000676386">
    <property type="component" value="Unassembled WGS sequence"/>
</dbReference>
<proteinExistence type="predicted"/>
<evidence type="ECO:0000256" key="1">
    <source>
        <dbReference type="SAM" id="SignalP"/>
    </source>
</evidence>